<reference evidence="1 2" key="1">
    <citation type="submission" date="2024-05" db="EMBL/GenBank/DDBJ databases">
        <authorList>
            <person name="Haq I."/>
            <person name="Ullah Z."/>
            <person name="Ahmad R."/>
            <person name="Li M."/>
            <person name="Tong Y."/>
        </authorList>
    </citation>
    <scope>NUCLEOTIDE SEQUENCE [LARGE SCALE GENOMIC DNA]</scope>
    <source>
        <strain evidence="1 2">16A2E</strain>
    </source>
</reference>
<evidence type="ECO:0000313" key="1">
    <source>
        <dbReference type="EMBL" id="MEN2768319.1"/>
    </source>
</evidence>
<dbReference type="Pfam" id="PF11553">
    <property type="entry name" value="DUF3231"/>
    <property type="match status" value="2"/>
</dbReference>
<evidence type="ECO:0000313" key="2">
    <source>
        <dbReference type="Proteomes" id="UP001444625"/>
    </source>
</evidence>
<dbReference type="Gene3D" id="1.20.1260.10">
    <property type="match status" value="2"/>
</dbReference>
<name>A0ABU9XMF0_9BACI</name>
<dbReference type="InterPro" id="IPR021617">
    <property type="entry name" value="DUF3231"/>
</dbReference>
<dbReference type="EMBL" id="JBDIML010000005">
    <property type="protein sequence ID" value="MEN2768319.1"/>
    <property type="molecule type" value="Genomic_DNA"/>
</dbReference>
<accession>A0ABU9XMF0</accession>
<comment type="caution">
    <text evidence="1">The sequence shown here is derived from an EMBL/GenBank/DDBJ whole genome shotgun (WGS) entry which is preliminary data.</text>
</comment>
<proteinExistence type="predicted"/>
<dbReference type="Proteomes" id="UP001444625">
    <property type="component" value="Unassembled WGS sequence"/>
</dbReference>
<organism evidence="1 2">
    <name type="scientific">Ornithinibacillus xuwenensis</name>
    <dbReference type="NCBI Taxonomy" id="3144668"/>
    <lineage>
        <taxon>Bacteria</taxon>
        <taxon>Bacillati</taxon>
        <taxon>Bacillota</taxon>
        <taxon>Bacilli</taxon>
        <taxon>Bacillales</taxon>
        <taxon>Bacillaceae</taxon>
        <taxon>Ornithinibacillus</taxon>
    </lineage>
</organism>
<dbReference type="RefSeq" id="WP_345825807.1">
    <property type="nucleotide sequence ID" value="NZ_JBDIML010000005.1"/>
</dbReference>
<keyword evidence="2" id="KW-1185">Reference proteome</keyword>
<dbReference type="InterPro" id="IPR012347">
    <property type="entry name" value="Ferritin-like"/>
</dbReference>
<protein>
    <submittedName>
        <fullName evidence="1">DUF3231 family protein</fullName>
    </submittedName>
</protein>
<gene>
    <name evidence="1" type="ORF">ABC228_14145</name>
</gene>
<sequence>MEENHNTRLTSSELSVVWSSYQNNSMAVCVLKYFAANVNNADIKSVVDYALASSEKNLQWSKDILKKDNQPIPIGLTDEDVSPTAPRLFSDEFYLYYLKNMAKIGLSIYGVALSTAANSEVRNFLSQAIQGSTDLYNKSANLLLSLGIFVRPPYVSPVKSVDVIDEKKYLKGIMKLNNNKRPLNVIEITHVEANIETNALGNALLAGFAQVAKSKKVRNYCTTGKDIAKKHIKLFATLLTDDDLPSPMPWALDITDSTIAPFSDKLIMFHSSLLIASSISNYATGSAASLRTDIQTDYVRLAAEVAQYSSDGVNIMIKNRWLEQPPQIPNHKKLAKG</sequence>